<comment type="similarity">
    <text evidence="1">Belongs to the SS18 family.</text>
</comment>
<gene>
    <name evidence="3" type="ORF">DMN91_004896</name>
</gene>
<sequence length="66" mass="7745">MSVTFAQRGRPPPNPAQIQKMLDENCQLIQMIQEYQNKGKAQECVHKYRFNYSFSIHSIKKNCSCH</sequence>
<evidence type="ECO:0000313" key="3">
    <source>
        <dbReference type="EMBL" id="RLU22618.1"/>
    </source>
</evidence>
<proteinExistence type="inferred from homology"/>
<name>A0A3L8DS80_OOCBI</name>
<organism evidence="3">
    <name type="scientific">Ooceraea biroi</name>
    <name type="common">Clonal raider ant</name>
    <name type="synonym">Cerapachys biroi</name>
    <dbReference type="NCBI Taxonomy" id="2015173"/>
    <lineage>
        <taxon>Eukaryota</taxon>
        <taxon>Metazoa</taxon>
        <taxon>Ecdysozoa</taxon>
        <taxon>Arthropoda</taxon>
        <taxon>Hexapoda</taxon>
        <taxon>Insecta</taxon>
        <taxon>Pterygota</taxon>
        <taxon>Neoptera</taxon>
        <taxon>Endopterygota</taxon>
        <taxon>Hymenoptera</taxon>
        <taxon>Apocrita</taxon>
        <taxon>Aculeata</taxon>
        <taxon>Formicoidea</taxon>
        <taxon>Formicidae</taxon>
        <taxon>Dorylinae</taxon>
        <taxon>Ooceraea</taxon>
    </lineage>
</organism>
<reference evidence="3" key="1">
    <citation type="journal article" date="2018" name="Genome Res.">
        <title>The genomic architecture and molecular evolution of ant odorant receptors.</title>
        <authorList>
            <person name="McKenzie S.K."/>
            <person name="Kronauer D.J.C."/>
        </authorList>
    </citation>
    <scope>NUCLEOTIDE SEQUENCE [LARGE SCALE GENOMIC DNA]</scope>
    <source>
        <strain evidence="3">Clonal line C1</strain>
    </source>
</reference>
<accession>A0A3L8DS80</accession>
<dbReference type="InterPro" id="IPR007726">
    <property type="entry name" value="SS18_N"/>
</dbReference>
<comment type="caution">
    <text evidence="3">The sequence shown here is derived from an EMBL/GenBank/DDBJ whole genome shotgun (WGS) entry which is preliminary data.</text>
</comment>
<evidence type="ECO:0000256" key="1">
    <source>
        <dbReference type="ARBA" id="ARBA00007945"/>
    </source>
</evidence>
<dbReference type="AlphaFoldDB" id="A0A3L8DS80"/>
<protein>
    <recommendedName>
        <fullName evidence="2">SS18 N-terminal domain-containing protein</fullName>
    </recommendedName>
</protein>
<evidence type="ECO:0000259" key="2">
    <source>
        <dbReference type="Pfam" id="PF05030"/>
    </source>
</evidence>
<reference evidence="3" key="2">
    <citation type="submission" date="2018-07" db="EMBL/GenBank/DDBJ databases">
        <authorList>
            <person name="Mckenzie S.K."/>
            <person name="Kronauer D.J.C."/>
        </authorList>
    </citation>
    <scope>NUCLEOTIDE SEQUENCE</scope>
    <source>
        <strain evidence="3">Clonal line C1</strain>
    </source>
</reference>
<feature type="domain" description="SS18 N-terminal" evidence="2">
    <location>
        <begin position="10"/>
        <end position="47"/>
    </location>
</feature>
<dbReference type="Pfam" id="PF05030">
    <property type="entry name" value="SSXT"/>
    <property type="match status" value="1"/>
</dbReference>
<dbReference type="Proteomes" id="UP000279307">
    <property type="component" value="Chromosome 5"/>
</dbReference>
<dbReference type="OrthoDB" id="10265171at2759"/>
<dbReference type="EMBL" id="QOIP01000005">
    <property type="protein sequence ID" value="RLU22618.1"/>
    <property type="molecule type" value="Genomic_DNA"/>
</dbReference>